<evidence type="ECO:0000256" key="5">
    <source>
        <dbReference type="ARBA" id="ARBA00023125"/>
    </source>
</evidence>
<dbReference type="SUPFAM" id="SSF46785">
    <property type="entry name" value="Winged helix' DNA-binding domain"/>
    <property type="match status" value="1"/>
</dbReference>
<evidence type="ECO:0000256" key="3">
    <source>
        <dbReference type="ARBA" id="ARBA00022833"/>
    </source>
</evidence>
<dbReference type="InterPro" id="IPR036390">
    <property type="entry name" value="WH_DNA-bd_sf"/>
</dbReference>
<protein>
    <submittedName>
        <fullName evidence="9">Transcriptional repressor</fullName>
    </submittedName>
</protein>
<dbReference type="InterPro" id="IPR002481">
    <property type="entry name" value="FUR"/>
</dbReference>
<dbReference type="Gene3D" id="1.10.10.10">
    <property type="entry name" value="Winged helix-like DNA-binding domain superfamily/Winged helix DNA-binding domain"/>
    <property type="match status" value="1"/>
</dbReference>
<dbReference type="AlphaFoldDB" id="A0A7C4ET76"/>
<feature type="binding site" evidence="7">
    <location>
        <position position="146"/>
    </location>
    <ligand>
        <name>Zn(2+)</name>
        <dbReference type="ChEBI" id="CHEBI:29105"/>
    </ligand>
</feature>
<sequence length="161" mass="18464">MAHNEDQFRQEKIAAFRQVCKQYGIKVTPQRLEIFLEVVRSNNHPTAEDVFELVRKKLPTISLDTVYRTLSTLAECGLVAKVYIIQDRTRFDPNVAHHHHLVCVRCKAIADFQWPELDEVPLPPCVETWGRADAKHLQVLGVCAKCLGQREGATQEPHLKR</sequence>
<feature type="binding site" evidence="8">
    <location>
        <position position="97"/>
    </location>
    <ligand>
        <name>Fe cation</name>
        <dbReference type="ChEBI" id="CHEBI:24875"/>
    </ligand>
</feature>
<dbReference type="GO" id="GO:0003700">
    <property type="term" value="F:DNA-binding transcription factor activity"/>
    <property type="evidence" value="ECO:0007669"/>
    <property type="project" value="InterPro"/>
</dbReference>
<evidence type="ECO:0000256" key="8">
    <source>
        <dbReference type="PIRSR" id="PIRSR602481-2"/>
    </source>
</evidence>
<comment type="caution">
    <text evidence="9">The sequence shown here is derived from an EMBL/GenBank/DDBJ whole genome shotgun (WGS) entry which is preliminary data.</text>
</comment>
<dbReference type="GO" id="GO:0000976">
    <property type="term" value="F:transcription cis-regulatory region binding"/>
    <property type="evidence" value="ECO:0007669"/>
    <property type="project" value="TreeGrafter"/>
</dbReference>
<evidence type="ECO:0000256" key="6">
    <source>
        <dbReference type="ARBA" id="ARBA00023163"/>
    </source>
</evidence>
<dbReference type="GO" id="GO:1900376">
    <property type="term" value="P:regulation of secondary metabolite biosynthetic process"/>
    <property type="evidence" value="ECO:0007669"/>
    <property type="project" value="TreeGrafter"/>
</dbReference>
<keyword evidence="3 7" id="KW-0862">Zinc</keyword>
<proteinExistence type="inferred from homology"/>
<dbReference type="GO" id="GO:0045892">
    <property type="term" value="P:negative regulation of DNA-templated transcription"/>
    <property type="evidence" value="ECO:0007669"/>
    <property type="project" value="TreeGrafter"/>
</dbReference>
<comment type="cofactor">
    <cofactor evidence="8">
        <name>Mn(2+)</name>
        <dbReference type="ChEBI" id="CHEBI:29035"/>
    </cofactor>
    <cofactor evidence="8">
        <name>Fe(2+)</name>
        <dbReference type="ChEBI" id="CHEBI:29033"/>
    </cofactor>
    <text evidence="8">Binds 1 Mn(2+) or Fe(2+) ion per subunit.</text>
</comment>
<feature type="binding site" evidence="7">
    <location>
        <position position="143"/>
    </location>
    <ligand>
        <name>Zn(2+)</name>
        <dbReference type="ChEBI" id="CHEBI:29105"/>
    </ligand>
</feature>
<name>A0A7C4ET76_9BACT</name>
<evidence type="ECO:0000256" key="1">
    <source>
        <dbReference type="ARBA" id="ARBA00007957"/>
    </source>
</evidence>
<accession>A0A7C4ET76</accession>
<evidence type="ECO:0000256" key="2">
    <source>
        <dbReference type="ARBA" id="ARBA00022491"/>
    </source>
</evidence>
<keyword evidence="4" id="KW-0805">Transcription regulation</keyword>
<dbReference type="GO" id="GO:0008270">
    <property type="term" value="F:zinc ion binding"/>
    <property type="evidence" value="ECO:0007669"/>
    <property type="project" value="TreeGrafter"/>
</dbReference>
<feature type="binding site" evidence="7">
    <location>
        <position position="103"/>
    </location>
    <ligand>
        <name>Zn(2+)</name>
        <dbReference type="ChEBI" id="CHEBI:29105"/>
    </ligand>
</feature>
<keyword evidence="6" id="KW-0804">Transcription</keyword>
<organism evidence="9">
    <name type="scientific">Desulfomonile tiedjei</name>
    <dbReference type="NCBI Taxonomy" id="2358"/>
    <lineage>
        <taxon>Bacteria</taxon>
        <taxon>Pseudomonadati</taxon>
        <taxon>Thermodesulfobacteriota</taxon>
        <taxon>Desulfomonilia</taxon>
        <taxon>Desulfomonilales</taxon>
        <taxon>Desulfomonilaceae</taxon>
        <taxon>Desulfomonile</taxon>
    </lineage>
</organism>
<dbReference type="Pfam" id="PF01475">
    <property type="entry name" value="FUR"/>
    <property type="match status" value="1"/>
</dbReference>
<dbReference type="InterPro" id="IPR036388">
    <property type="entry name" value="WH-like_DNA-bd_sf"/>
</dbReference>
<dbReference type="Gene3D" id="3.30.1490.190">
    <property type="match status" value="1"/>
</dbReference>
<evidence type="ECO:0000256" key="7">
    <source>
        <dbReference type="PIRSR" id="PIRSR602481-1"/>
    </source>
</evidence>
<feature type="binding site" evidence="7">
    <location>
        <position position="106"/>
    </location>
    <ligand>
        <name>Zn(2+)</name>
        <dbReference type="ChEBI" id="CHEBI:29105"/>
    </ligand>
</feature>
<dbReference type="CDD" id="cd07153">
    <property type="entry name" value="Fur_like"/>
    <property type="match status" value="1"/>
</dbReference>
<keyword evidence="2" id="KW-0678">Repressor</keyword>
<keyword evidence="8" id="KW-0408">Iron</keyword>
<evidence type="ECO:0000256" key="4">
    <source>
        <dbReference type="ARBA" id="ARBA00023015"/>
    </source>
</evidence>
<dbReference type="PANTHER" id="PTHR33202">
    <property type="entry name" value="ZINC UPTAKE REGULATION PROTEIN"/>
    <property type="match status" value="1"/>
</dbReference>
<dbReference type="PANTHER" id="PTHR33202:SF8">
    <property type="entry name" value="PEROXIDE-RESPONSIVE REPRESSOR PERR"/>
    <property type="match status" value="1"/>
</dbReference>
<evidence type="ECO:0000313" key="9">
    <source>
        <dbReference type="EMBL" id="HGH59773.1"/>
    </source>
</evidence>
<comment type="similarity">
    <text evidence="1">Belongs to the Fur family.</text>
</comment>
<gene>
    <name evidence="9" type="ORF">ENV54_00590</name>
</gene>
<dbReference type="InterPro" id="IPR043135">
    <property type="entry name" value="Fur_C"/>
</dbReference>
<keyword evidence="5" id="KW-0238">DNA-binding</keyword>
<comment type="cofactor">
    <cofactor evidence="7">
        <name>Zn(2+)</name>
        <dbReference type="ChEBI" id="CHEBI:29105"/>
    </cofactor>
    <text evidence="7">Binds 1 zinc ion per subunit.</text>
</comment>
<dbReference type="EMBL" id="DTGT01000018">
    <property type="protein sequence ID" value="HGH59773.1"/>
    <property type="molecule type" value="Genomic_DNA"/>
</dbReference>
<keyword evidence="7" id="KW-0479">Metal-binding</keyword>
<reference evidence="9" key="1">
    <citation type="journal article" date="2020" name="mSystems">
        <title>Genome- and Community-Level Interaction Insights into Carbon Utilization and Element Cycling Functions of Hydrothermarchaeota in Hydrothermal Sediment.</title>
        <authorList>
            <person name="Zhou Z."/>
            <person name="Liu Y."/>
            <person name="Xu W."/>
            <person name="Pan J."/>
            <person name="Luo Z.H."/>
            <person name="Li M."/>
        </authorList>
    </citation>
    <scope>NUCLEOTIDE SEQUENCE [LARGE SCALE GENOMIC DNA]</scope>
    <source>
        <strain evidence="9">SpSt-769</strain>
    </source>
</reference>